<feature type="signal peptide" evidence="1">
    <location>
        <begin position="1"/>
        <end position="20"/>
    </location>
</feature>
<dbReference type="RefSeq" id="WP_104006785.1">
    <property type="nucleotide sequence ID" value="NZ_FNVD01000002.1"/>
</dbReference>
<dbReference type="EMBL" id="FNVD01000002">
    <property type="protein sequence ID" value="SEF58537.1"/>
    <property type="molecule type" value="Genomic_DNA"/>
</dbReference>
<evidence type="ECO:0000313" key="3">
    <source>
        <dbReference type="Proteomes" id="UP000236742"/>
    </source>
</evidence>
<evidence type="ECO:0000256" key="1">
    <source>
        <dbReference type="SAM" id="SignalP"/>
    </source>
</evidence>
<sequence>MKGIATFFGGLGLLISAAWANGDDLTSCGADALTGLVGRKVEEVRDRLPPEARVLAPNSPMTQDHRPDRVNVALDDDGVIVRFWCG</sequence>
<accession>A0A1H5T972</accession>
<dbReference type="OrthoDB" id="8724542at2"/>
<feature type="chain" id="PRO_5009284776" evidence="1">
    <location>
        <begin position="21"/>
        <end position="86"/>
    </location>
</feature>
<dbReference type="Pfam" id="PF11720">
    <property type="entry name" value="Inhibitor_I78"/>
    <property type="match status" value="1"/>
</dbReference>
<gene>
    <name evidence="2" type="ORF">SAMN05421751_102114</name>
</gene>
<keyword evidence="3" id="KW-1185">Reference proteome</keyword>
<dbReference type="AlphaFoldDB" id="A0A1H5T972"/>
<name>A0A1H5T972_9RHOB</name>
<protein>
    <submittedName>
        <fullName evidence="2">Peptidase inhibitor I78 family protein</fullName>
    </submittedName>
</protein>
<dbReference type="Gene3D" id="3.30.10.10">
    <property type="entry name" value="Trypsin Inhibitor V, subunit A"/>
    <property type="match status" value="1"/>
</dbReference>
<dbReference type="Proteomes" id="UP000236742">
    <property type="component" value="Unassembled WGS sequence"/>
</dbReference>
<reference evidence="2 3" key="1">
    <citation type="submission" date="2016-10" db="EMBL/GenBank/DDBJ databases">
        <authorList>
            <person name="de Groot N.N."/>
        </authorList>
    </citation>
    <scope>NUCLEOTIDE SEQUENCE [LARGE SCALE GENOMIC DNA]</scope>
    <source>
        <strain evidence="2 3">DSM 23413</strain>
    </source>
</reference>
<evidence type="ECO:0000313" key="2">
    <source>
        <dbReference type="EMBL" id="SEF58537.1"/>
    </source>
</evidence>
<dbReference type="InterPro" id="IPR021719">
    <property type="entry name" value="Prot_inh_I78"/>
</dbReference>
<keyword evidence="1" id="KW-0732">Signal</keyword>
<proteinExistence type="predicted"/>
<organism evidence="2 3">
    <name type="scientific">Jhaorihella thermophila</name>
    <dbReference type="NCBI Taxonomy" id="488547"/>
    <lineage>
        <taxon>Bacteria</taxon>
        <taxon>Pseudomonadati</taxon>
        <taxon>Pseudomonadota</taxon>
        <taxon>Alphaproteobacteria</taxon>
        <taxon>Rhodobacterales</taxon>
        <taxon>Paracoccaceae</taxon>
        <taxon>Jhaorihella</taxon>
    </lineage>
</organism>